<evidence type="ECO:0000313" key="4">
    <source>
        <dbReference type="Proteomes" id="UP001287445"/>
    </source>
</evidence>
<comment type="caution">
    <text evidence="3">The sequence shown here is derived from an EMBL/GenBank/DDBJ whole genome shotgun (WGS) entry which is preliminary data.</text>
</comment>
<name>A0AAJ2VCY8_DELAC</name>
<feature type="transmembrane region" description="Helical" evidence="1">
    <location>
        <begin position="151"/>
        <end position="170"/>
    </location>
</feature>
<feature type="transmembrane region" description="Helical" evidence="1">
    <location>
        <begin position="227"/>
        <end position="243"/>
    </location>
</feature>
<dbReference type="InterPro" id="IPR002656">
    <property type="entry name" value="Acyl_transf_3_dom"/>
</dbReference>
<feature type="transmembrane region" description="Helical" evidence="1">
    <location>
        <begin position="205"/>
        <end position="222"/>
    </location>
</feature>
<dbReference type="InterPro" id="IPR050879">
    <property type="entry name" value="Acyltransferase_3"/>
</dbReference>
<keyword evidence="1" id="KW-0812">Transmembrane</keyword>
<gene>
    <name evidence="3" type="ORF">SGN30_27065</name>
</gene>
<protein>
    <submittedName>
        <fullName evidence="3">Acyltransferase</fullName>
        <ecNumber evidence="3">2.3.-.-</ecNumber>
    </submittedName>
</protein>
<dbReference type="PANTHER" id="PTHR23028">
    <property type="entry name" value="ACETYLTRANSFERASE"/>
    <property type="match status" value="1"/>
</dbReference>
<feature type="transmembrane region" description="Helical" evidence="1">
    <location>
        <begin position="280"/>
        <end position="298"/>
    </location>
</feature>
<dbReference type="EMBL" id="JAWWMZ010000015">
    <property type="protein sequence ID" value="MDX4957092.1"/>
    <property type="molecule type" value="Genomic_DNA"/>
</dbReference>
<feature type="transmembrane region" description="Helical" evidence="1">
    <location>
        <begin position="175"/>
        <end position="193"/>
    </location>
</feature>
<dbReference type="Proteomes" id="UP001287445">
    <property type="component" value="Unassembled WGS sequence"/>
</dbReference>
<feature type="transmembrane region" description="Helical" evidence="1">
    <location>
        <begin position="83"/>
        <end position="102"/>
    </location>
</feature>
<dbReference type="EC" id="2.3.-.-" evidence="3"/>
<reference evidence="3" key="1">
    <citation type="submission" date="2023-11" db="EMBL/GenBank/DDBJ databases">
        <title>Identification and selenium tolerance of Delftia acidovorans R3-25.</title>
        <authorList>
            <person name="Zhang S."/>
            <person name="Liu Y."/>
            <person name="Guo Y."/>
        </authorList>
    </citation>
    <scope>NUCLEOTIDE SEQUENCE</scope>
    <source>
        <strain evidence="3">R3-25</strain>
    </source>
</reference>
<keyword evidence="3" id="KW-0808">Transferase</keyword>
<dbReference type="Pfam" id="PF01757">
    <property type="entry name" value="Acyl_transf_3"/>
    <property type="match status" value="1"/>
</dbReference>
<feature type="transmembrane region" description="Helical" evidence="1">
    <location>
        <begin position="304"/>
        <end position="325"/>
    </location>
</feature>
<dbReference type="RefSeq" id="WP_319076615.1">
    <property type="nucleotide sequence ID" value="NZ_JAWWMZ010000015.1"/>
</dbReference>
<dbReference type="AlphaFoldDB" id="A0AAJ2VCY8"/>
<evidence type="ECO:0000259" key="2">
    <source>
        <dbReference type="Pfam" id="PF01757"/>
    </source>
</evidence>
<keyword evidence="3" id="KW-0012">Acyltransferase</keyword>
<proteinExistence type="predicted"/>
<feature type="transmembrane region" description="Helical" evidence="1">
    <location>
        <begin position="249"/>
        <end position="268"/>
    </location>
</feature>
<accession>A0AAJ2VCY8</accession>
<evidence type="ECO:0000256" key="1">
    <source>
        <dbReference type="SAM" id="Phobius"/>
    </source>
</evidence>
<dbReference type="GO" id="GO:0016747">
    <property type="term" value="F:acyltransferase activity, transferring groups other than amino-acyl groups"/>
    <property type="evidence" value="ECO:0007669"/>
    <property type="project" value="InterPro"/>
</dbReference>
<organism evidence="3 4">
    <name type="scientific">Delftia acidovorans</name>
    <name type="common">Pseudomonas acidovorans</name>
    <name type="synonym">Comamonas acidovorans</name>
    <dbReference type="NCBI Taxonomy" id="80866"/>
    <lineage>
        <taxon>Bacteria</taxon>
        <taxon>Pseudomonadati</taxon>
        <taxon>Pseudomonadota</taxon>
        <taxon>Betaproteobacteria</taxon>
        <taxon>Burkholderiales</taxon>
        <taxon>Comamonadaceae</taxon>
        <taxon>Delftia</taxon>
    </lineage>
</organism>
<sequence length="352" mass="39764">MAITSATHQGNNFDFIRIVAASMVLYSHHYALTGQMEPSFFGLYSLGGLAVVIFFIISGYLVMNSWWKDPNVLRFILRRFLRIWPALTFVVVLTAYGLGTWMTELPARQYLEHGATSDYLRTLWMEIHYVLPGVFTHNPYPSGVNGSLWTIPYEVRCYIVLGIAGTLGLLKFRPVLLLCVAAFMAWFLSRSNADITGVTNYGRELSAFFLAGVSVCALEIYWRRNPLLWGTGVLLSFVVAWLAGWRHTAMLIGLPFLIIYAGTLATPIIRRAGRWGDPSYGIYLFAFPIQQVVIFYTWPNLGFTGTLCLAALLTITLAYASWHLIEKQAIKLKPRKPRVQHSAENIQARFTT</sequence>
<keyword evidence="1" id="KW-1133">Transmembrane helix</keyword>
<feature type="domain" description="Acyltransferase 3" evidence="2">
    <location>
        <begin position="12"/>
        <end position="321"/>
    </location>
</feature>
<feature type="transmembrane region" description="Helical" evidence="1">
    <location>
        <begin position="41"/>
        <end position="62"/>
    </location>
</feature>
<evidence type="ECO:0000313" key="3">
    <source>
        <dbReference type="EMBL" id="MDX4957092.1"/>
    </source>
</evidence>
<keyword evidence="1" id="KW-0472">Membrane</keyword>